<protein>
    <submittedName>
        <fullName evidence="3">Phosphoesterase RecJ-like protein</fullName>
    </submittedName>
</protein>
<gene>
    <name evidence="3" type="ORF">FAK_10690</name>
</gene>
<dbReference type="Pfam" id="PF01368">
    <property type="entry name" value="DHH"/>
    <property type="match status" value="1"/>
</dbReference>
<dbReference type="Proteomes" id="UP001366166">
    <property type="component" value="Chromosome"/>
</dbReference>
<dbReference type="Gene3D" id="3.10.310.30">
    <property type="match status" value="1"/>
</dbReference>
<dbReference type="InterPro" id="IPR038763">
    <property type="entry name" value="DHH_sf"/>
</dbReference>
<dbReference type="RefSeq" id="WP_338605730.1">
    <property type="nucleotide sequence ID" value="NZ_AP028679.1"/>
</dbReference>
<feature type="domain" description="DDH" evidence="1">
    <location>
        <begin position="14"/>
        <end position="155"/>
    </location>
</feature>
<name>A0AAU9EA91_9BACT</name>
<evidence type="ECO:0000313" key="3">
    <source>
        <dbReference type="EMBL" id="BEQ14003.1"/>
    </source>
</evidence>
<dbReference type="InterPro" id="IPR001667">
    <property type="entry name" value="DDH_dom"/>
</dbReference>
<accession>A0AAU9EA91</accession>
<dbReference type="InterPro" id="IPR051319">
    <property type="entry name" value="Oligoribo/pAp-PDE_c-di-AMP_PDE"/>
</dbReference>
<feature type="domain" description="DHHA1" evidence="2">
    <location>
        <begin position="232"/>
        <end position="298"/>
    </location>
</feature>
<proteinExistence type="predicted"/>
<dbReference type="AlphaFoldDB" id="A0AAU9EA91"/>
<dbReference type="InterPro" id="IPR003156">
    <property type="entry name" value="DHHA1_dom"/>
</dbReference>
<dbReference type="Pfam" id="PF02272">
    <property type="entry name" value="DHHA1"/>
    <property type="match status" value="1"/>
</dbReference>
<dbReference type="PANTHER" id="PTHR47618">
    <property type="entry name" value="BIFUNCTIONAL OLIGORIBONUCLEASE AND PAP PHOSPHATASE NRNA"/>
    <property type="match status" value="1"/>
</dbReference>
<organism evidence="3 4">
    <name type="scientific">Desulfoferula mesophila</name>
    <dbReference type="NCBI Taxonomy" id="3058419"/>
    <lineage>
        <taxon>Bacteria</taxon>
        <taxon>Pseudomonadati</taxon>
        <taxon>Thermodesulfobacteriota</taxon>
        <taxon>Desulfarculia</taxon>
        <taxon>Desulfarculales</taxon>
        <taxon>Desulfarculaceae</taxon>
        <taxon>Desulfoferula</taxon>
    </lineage>
</organism>
<reference evidence="4" key="1">
    <citation type="journal article" date="2023" name="Arch. Microbiol.">
        <title>Desulfoferula mesophilus gen. nov. sp. nov., a mesophilic sulfate-reducing bacterium isolated from a brackish lake sediment.</title>
        <authorList>
            <person name="Watanabe T."/>
            <person name="Yabe T."/>
            <person name="Tsuji J.M."/>
            <person name="Fukui M."/>
        </authorList>
    </citation>
    <scope>NUCLEOTIDE SEQUENCE [LARGE SCALE GENOMIC DNA]</scope>
    <source>
        <strain evidence="4">12FAK</strain>
    </source>
</reference>
<dbReference type="GO" id="GO:0003676">
    <property type="term" value="F:nucleic acid binding"/>
    <property type="evidence" value="ECO:0007669"/>
    <property type="project" value="InterPro"/>
</dbReference>
<evidence type="ECO:0000259" key="1">
    <source>
        <dbReference type="Pfam" id="PF01368"/>
    </source>
</evidence>
<evidence type="ECO:0000259" key="2">
    <source>
        <dbReference type="Pfam" id="PF02272"/>
    </source>
</evidence>
<dbReference type="PANTHER" id="PTHR47618:SF1">
    <property type="entry name" value="BIFUNCTIONAL OLIGORIBONUCLEASE AND PAP PHOSPHATASE NRNA"/>
    <property type="match status" value="1"/>
</dbReference>
<dbReference type="KEGG" id="dmp:FAK_10690"/>
<dbReference type="SUPFAM" id="SSF64182">
    <property type="entry name" value="DHH phosphoesterases"/>
    <property type="match status" value="1"/>
</dbReference>
<keyword evidence="4" id="KW-1185">Reference proteome</keyword>
<evidence type="ECO:0000313" key="4">
    <source>
        <dbReference type="Proteomes" id="UP001366166"/>
    </source>
</evidence>
<sequence>MKQVATIIAQAERVWLVSHVLPDGDALGSSLGLMHLLKAQGKQARVFSAGPIPEEYLFLPGMDQVSDVLPQIGDQDLAVMLDCHQPQRTGPVSEAFLAKLPQVAIIDHHQGAVDFGQAAWVDPGFAATSEMVTLLAQAEGWDITPEAATCLFTGVQTDTGSFRYANTTPRVFRVAADLAQAGAQVWPISQEVYATRPKRLSLLGRIMDNLELSQEGRLALSQITLDDLEKVGAGPADLEQAVETLRLIPGVEVSALFRQTPKGAVKVSMRSRGKVDVSRVAIELGGGGHKNAAGVTLEGNLAGVRRDIATRLRLGLEELS</sequence>
<dbReference type="Gene3D" id="3.90.1640.10">
    <property type="entry name" value="inorganic pyrophosphatase (n-terminal core)"/>
    <property type="match status" value="1"/>
</dbReference>
<dbReference type="EMBL" id="AP028679">
    <property type="protein sequence ID" value="BEQ14003.1"/>
    <property type="molecule type" value="Genomic_DNA"/>
</dbReference>